<reference evidence="10 11" key="1">
    <citation type="submission" date="2023-06" db="EMBL/GenBank/DDBJ databases">
        <title>Campylobacter magnum sp. nov., isolated from cecal contents of domestic pigs (Sus scrofa domesticus).</title>
        <authorList>
            <person name="Papic B."/>
            <person name="Gruntar I."/>
        </authorList>
    </citation>
    <scope>NUCLEOTIDE SEQUENCE [LARGE SCALE GENOMIC DNA]</scope>
    <source>
        <strain evidence="11">34484-21</strain>
    </source>
</reference>
<dbReference type="EMBL" id="JAULJQ010000003">
    <property type="protein sequence ID" value="MDO2409103.1"/>
    <property type="molecule type" value="Genomic_DNA"/>
</dbReference>
<evidence type="ECO:0000256" key="9">
    <source>
        <dbReference type="SAM" id="SignalP"/>
    </source>
</evidence>
<keyword evidence="6" id="KW-0802">TPR repeat</keyword>
<dbReference type="InterPro" id="IPR011990">
    <property type="entry name" value="TPR-like_helical_dom_sf"/>
</dbReference>
<dbReference type="Pfam" id="PF08238">
    <property type="entry name" value="Sel1"/>
    <property type="match status" value="5"/>
</dbReference>
<keyword evidence="7" id="KW-1015">Disulfide bond</keyword>
<dbReference type="RefSeq" id="WP_302243926.1">
    <property type="nucleotide sequence ID" value="NZ_JAULJQ010000003.1"/>
</dbReference>
<evidence type="ECO:0000256" key="7">
    <source>
        <dbReference type="ARBA" id="ARBA00023157"/>
    </source>
</evidence>
<dbReference type="Proteomes" id="UP001171111">
    <property type="component" value="Unassembled WGS sequence"/>
</dbReference>
<feature type="signal peptide" evidence="9">
    <location>
        <begin position="1"/>
        <end position="18"/>
    </location>
</feature>
<protein>
    <recommendedName>
        <fullName evidence="3">beta-lactamase</fullName>
        <ecNumber evidence="3">3.5.2.6</ecNumber>
    </recommendedName>
</protein>
<comment type="similarity">
    <text evidence="2">Belongs to the hcp beta-lactamase family.</text>
</comment>
<evidence type="ECO:0000256" key="8">
    <source>
        <dbReference type="ARBA" id="ARBA00023251"/>
    </source>
</evidence>
<accession>A0ABT8T7Z2</accession>
<evidence type="ECO:0000313" key="11">
    <source>
        <dbReference type="Proteomes" id="UP001171111"/>
    </source>
</evidence>
<dbReference type="SMART" id="SM00671">
    <property type="entry name" value="SEL1"/>
    <property type="match status" value="4"/>
</dbReference>
<evidence type="ECO:0000313" key="10">
    <source>
        <dbReference type="EMBL" id="MDO2409103.1"/>
    </source>
</evidence>
<dbReference type="Gene3D" id="1.25.40.10">
    <property type="entry name" value="Tetratricopeptide repeat domain"/>
    <property type="match status" value="1"/>
</dbReference>
<name>A0ABT8T7Z2_9BACT</name>
<evidence type="ECO:0000256" key="3">
    <source>
        <dbReference type="ARBA" id="ARBA00012865"/>
    </source>
</evidence>
<proteinExistence type="inferred from homology"/>
<evidence type="ECO:0000256" key="4">
    <source>
        <dbReference type="ARBA" id="ARBA00022737"/>
    </source>
</evidence>
<sequence>MKINKIFTLLLVFFSLCAGQNELELAKNAYAQRDFKKVFLLYQKGCDKGDLYACYALALAYRDGDGVAKDSKKAYEMLDSLCAKSVFGACFSLGDFFEQDYQKASLLYQKACDGEHIGACYKLATLLRSHGESQKALRLYEKICQSGEANSCAFAGEIYQKSNATLSQKYYQKACELGLMLACEKVGE</sequence>
<keyword evidence="11" id="KW-1185">Reference proteome</keyword>
<keyword evidence="9" id="KW-0732">Signal</keyword>
<comment type="catalytic activity">
    <reaction evidence="1">
        <text>a beta-lactam + H2O = a substituted beta-amino acid</text>
        <dbReference type="Rhea" id="RHEA:20401"/>
        <dbReference type="ChEBI" id="CHEBI:15377"/>
        <dbReference type="ChEBI" id="CHEBI:35627"/>
        <dbReference type="ChEBI" id="CHEBI:140347"/>
        <dbReference type="EC" id="3.5.2.6"/>
    </reaction>
</comment>
<evidence type="ECO:0000256" key="6">
    <source>
        <dbReference type="ARBA" id="ARBA00022803"/>
    </source>
</evidence>
<dbReference type="InterPro" id="IPR006597">
    <property type="entry name" value="Sel1-like"/>
</dbReference>
<dbReference type="SUPFAM" id="SSF81901">
    <property type="entry name" value="HCP-like"/>
    <property type="match status" value="1"/>
</dbReference>
<evidence type="ECO:0000256" key="2">
    <source>
        <dbReference type="ARBA" id="ARBA00008486"/>
    </source>
</evidence>
<keyword evidence="4" id="KW-0677">Repeat</keyword>
<dbReference type="PANTHER" id="PTHR13891:SF1">
    <property type="entry name" value="CYTOCHROME C OXIDASE ASSEMBLY FACTOR 7"/>
    <property type="match status" value="1"/>
</dbReference>
<dbReference type="PANTHER" id="PTHR13891">
    <property type="entry name" value="CYTOCHROME C OXIDASE ASSEMBLY FACTOR 7"/>
    <property type="match status" value="1"/>
</dbReference>
<evidence type="ECO:0000256" key="5">
    <source>
        <dbReference type="ARBA" id="ARBA00022801"/>
    </source>
</evidence>
<dbReference type="EC" id="3.5.2.6" evidence="3"/>
<organism evidence="10 11">
    <name type="scientific">Campylobacter magnus</name>
    <dbReference type="NCBI Taxonomy" id="3026462"/>
    <lineage>
        <taxon>Bacteria</taxon>
        <taxon>Pseudomonadati</taxon>
        <taxon>Campylobacterota</taxon>
        <taxon>Epsilonproteobacteria</taxon>
        <taxon>Campylobacterales</taxon>
        <taxon>Campylobacteraceae</taxon>
        <taxon>Campylobacter</taxon>
    </lineage>
</organism>
<keyword evidence="5" id="KW-0378">Hydrolase</keyword>
<dbReference type="InterPro" id="IPR040239">
    <property type="entry name" value="HcpB-like"/>
</dbReference>
<comment type="caution">
    <text evidence="10">The sequence shown here is derived from an EMBL/GenBank/DDBJ whole genome shotgun (WGS) entry which is preliminary data.</text>
</comment>
<gene>
    <name evidence="10" type="ORF">Q2362_03180</name>
</gene>
<evidence type="ECO:0000256" key="1">
    <source>
        <dbReference type="ARBA" id="ARBA00001526"/>
    </source>
</evidence>
<feature type="chain" id="PRO_5047492865" description="beta-lactamase" evidence="9">
    <location>
        <begin position="19"/>
        <end position="188"/>
    </location>
</feature>
<keyword evidence="8" id="KW-0046">Antibiotic resistance</keyword>